<feature type="compositionally biased region" description="Basic and acidic residues" evidence="2">
    <location>
        <begin position="365"/>
        <end position="378"/>
    </location>
</feature>
<protein>
    <submittedName>
        <fullName evidence="3">Uncharacterized protein</fullName>
    </submittedName>
</protein>
<feature type="compositionally biased region" description="Basic residues" evidence="2">
    <location>
        <begin position="75"/>
        <end position="84"/>
    </location>
</feature>
<comment type="caution">
    <text evidence="3">The sequence shown here is derived from an EMBL/GenBank/DDBJ whole genome shotgun (WGS) entry which is preliminary data.</text>
</comment>
<sequence>MEDGGKESTVPSSPGNVQSRLRTVTTASGKTTVSFSHDSKSSNGPSATSNLARETHLTKTTTSQSFHPPVSTTGRSRRGSKASRKSVDKFSIKHKISVRLRPRSAVSGGPSRKLSGPAAGLLLPRSISPHQHLKPEFLSRPVTPVDSSSALESPSPSLCLRSILRASDQEKEPQAATPPRQKQQQSPPKQPTPRSSSNPESSSSCESNSSSTPPRRSKSADNVSAPFTPPPGPRLIPRTQSSPTRPNGSATISSDAEEAWRILRRKEFTLRIQEEVLKAGRRRLQQEREELEKERRGFKEERRRWWRERVGLEGRVRIGGKSKDKDDAAGETDRTLWSETESSDAGGMGEEELGARSSGEDEDGATERPESLRSRSESDTTYSSTASTESASGSTSWSRRRPSSSTNSKEDIDRGKNDNTTTCSFPPSSSSNYCACAASPSESARRPPSAQPHTYATYTLAWTSLAHSSAAIPFPTPTLLPDDLVLSHSTLSTANPSTTWPQETVIKQNAASFVLAGHNISSTLTSLPDVSSPPPQSYIPAPTLHALDDKQLATLVSALRRELRRWHEDSLARRVGSELGQRGCAECRASSKRDRWKASGSAANPPEKTRNDALVADERVRAVFRAFTELRDEVLAEVRAREEDAVRMKGGETTNGMKGMKGNGNRTASRGDGKEGEWYQGMGRTRSHGCGGAAGGIKSEDFI</sequence>
<evidence type="ECO:0000256" key="1">
    <source>
        <dbReference type="SAM" id="Coils"/>
    </source>
</evidence>
<organism evidence="3 4">
    <name type="scientific">Phyllosticta citrichinensis</name>
    <dbReference type="NCBI Taxonomy" id="1130410"/>
    <lineage>
        <taxon>Eukaryota</taxon>
        <taxon>Fungi</taxon>
        <taxon>Dikarya</taxon>
        <taxon>Ascomycota</taxon>
        <taxon>Pezizomycotina</taxon>
        <taxon>Dothideomycetes</taxon>
        <taxon>Dothideomycetes incertae sedis</taxon>
        <taxon>Botryosphaeriales</taxon>
        <taxon>Phyllostictaceae</taxon>
        <taxon>Phyllosticta</taxon>
    </lineage>
</organism>
<gene>
    <name evidence="3" type="ORF">IWX90DRAFT_418971</name>
</gene>
<accession>A0ABR1XFR3</accession>
<feature type="region of interest" description="Disordered" evidence="2">
    <location>
        <begin position="650"/>
        <end position="703"/>
    </location>
</feature>
<feature type="compositionally biased region" description="Polar residues" evidence="2">
    <location>
        <begin position="238"/>
        <end position="254"/>
    </location>
</feature>
<feature type="compositionally biased region" description="Low complexity" evidence="2">
    <location>
        <begin position="379"/>
        <end position="407"/>
    </location>
</feature>
<dbReference type="Proteomes" id="UP001456524">
    <property type="component" value="Unassembled WGS sequence"/>
</dbReference>
<keyword evidence="4" id="KW-1185">Reference proteome</keyword>
<feature type="compositionally biased region" description="Low complexity" evidence="2">
    <location>
        <begin position="177"/>
        <end position="214"/>
    </location>
</feature>
<feature type="compositionally biased region" description="Basic and acidic residues" evidence="2">
    <location>
        <begin position="316"/>
        <end position="336"/>
    </location>
</feature>
<name>A0ABR1XFR3_9PEZI</name>
<evidence type="ECO:0000313" key="4">
    <source>
        <dbReference type="Proteomes" id="UP001456524"/>
    </source>
</evidence>
<feature type="compositionally biased region" description="Low complexity" evidence="2">
    <location>
        <begin position="424"/>
        <end position="451"/>
    </location>
</feature>
<feature type="region of interest" description="Disordered" evidence="2">
    <location>
        <begin position="1"/>
        <end position="258"/>
    </location>
</feature>
<feature type="compositionally biased region" description="Low complexity" evidence="2">
    <location>
        <begin position="147"/>
        <end position="158"/>
    </location>
</feature>
<keyword evidence="1" id="KW-0175">Coiled coil</keyword>
<feature type="region of interest" description="Disordered" evidence="2">
    <location>
        <begin position="588"/>
        <end position="611"/>
    </location>
</feature>
<feature type="compositionally biased region" description="Polar residues" evidence="2">
    <location>
        <begin position="9"/>
        <end position="66"/>
    </location>
</feature>
<reference evidence="3 4" key="1">
    <citation type="journal article" date="2022" name="G3 (Bethesda)">
        <title>Enemy or ally: a genomic approach to elucidate the lifestyle of Phyllosticta citrichinaensis.</title>
        <authorList>
            <person name="Buijs V.A."/>
            <person name="Groenewald J.Z."/>
            <person name="Haridas S."/>
            <person name="LaButti K.M."/>
            <person name="Lipzen A."/>
            <person name="Martin F.M."/>
            <person name="Barry K."/>
            <person name="Grigoriev I.V."/>
            <person name="Crous P.W."/>
            <person name="Seidl M.F."/>
        </authorList>
    </citation>
    <scope>NUCLEOTIDE SEQUENCE [LARGE SCALE GENOMIC DNA]</scope>
    <source>
        <strain evidence="3 4">CBS 129764</strain>
    </source>
</reference>
<feature type="compositionally biased region" description="Basic residues" evidence="2">
    <location>
        <begin position="92"/>
        <end position="102"/>
    </location>
</feature>
<dbReference type="EMBL" id="JBBWUH010000013">
    <property type="protein sequence ID" value="KAK8153049.1"/>
    <property type="molecule type" value="Genomic_DNA"/>
</dbReference>
<feature type="compositionally biased region" description="Low complexity" evidence="2">
    <location>
        <begin position="655"/>
        <end position="665"/>
    </location>
</feature>
<evidence type="ECO:0000313" key="3">
    <source>
        <dbReference type="EMBL" id="KAK8153049.1"/>
    </source>
</evidence>
<evidence type="ECO:0000256" key="2">
    <source>
        <dbReference type="SAM" id="MobiDB-lite"/>
    </source>
</evidence>
<feature type="compositionally biased region" description="Basic and acidic residues" evidence="2">
    <location>
        <begin position="408"/>
        <end position="417"/>
    </location>
</feature>
<feature type="region of interest" description="Disordered" evidence="2">
    <location>
        <begin position="316"/>
        <end position="451"/>
    </location>
</feature>
<proteinExistence type="predicted"/>
<feature type="coiled-coil region" evidence="1">
    <location>
        <begin position="270"/>
        <end position="304"/>
    </location>
</feature>